<evidence type="ECO:0000313" key="4">
    <source>
        <dbReference type="Proteomes" id="UP001168821"/>
    </source>
</evidence>
<sequence>MSIKEKMIYSRSEDHIYGLDDVRSKVVGEKPKIANKMLCFVIHGLSTKSTIPAGYYFHASLTTSDFYTLEMDVLRTLTNCRFIVLKLVTDNMSSNTALFKKLCQGSLQNLISHPFLEYIPLFLSSDYCHALKNSRNLFLEHDMCSSEGVISSSYLKEIYDLQKGLPIKPIKYLSKKHLYQSSFEKMNVLRAIQIFCPAVTSSLKFLKDTGDERFMNVDSTISYMKHMYTCPKGIRLYNHHKSS</sequence>
<accession>A0AA38MCT0</accession>
<dbReference type="Pfam" id="PF21787">
    <property type="entry name" value="TNP-like_RNaseH_N"/>
    <property type="match status" value="1"/>
</dbReference>
<name>A0AA38MCT0_9CUCU</name>
<keyword evidence="4" id="KW-1185">Reference proteome</keyword>
<dbReference type="InterPro" id="IPR048365">
    <property type="entry name" value="TNP-like_RNaseH_N"/>
</dbReference>
<dbReference type="InterPro" id="IPR048366">
    <property type="entry name" value="TNP-like_GBD"/>
</dbReference>
<evidence type="ECO:0000313" key="3">
    <source>
        <dbReference type="EMBL" id="KAJ3651517.1"/>
    </source>
</evidence>
<comment type="caution">
    <text evidence="3">The sequence shown here is derived from an EMBL/GenBank/DDBJ whole genome shotgun (WGS) entry which is preliminary data.</text>
</comment>
<evidence type="ECO:0000259" key="1">
    <source>
        <dbReference type="Pfam" id="PF21787"/>
    </source>
</evidence>
<protein>
    <recommendedName>
        <fullName evidence="5">Transposable element P transposase</fullName>
    </recommendedName>
</protein>
<dbReference type="AlphaFoldDB" id="A0AA38MCT0"/>
<feature type="domain" description="Transposable element P transposase-like RNase H" evidence="1">
    <location>
        <begin position="1"/>
        <end position="102"/>
    </location>
</feature>
<dbReference type="Pfam" id="PF21788">
    <property type="entry name" value="TNP-like_GBD"/>
    <property type="match status" value="1"/>
</dbReference>
<evidence type="ECO:0000259" key="2">
    <source>
        <dbReference type="Pfam" id="PF21788"/>
    </source>
</evidence>
<evidence type="ECO:0008006" key="5">
    <source>
        <dbReference type="Google" id="ProtNLM"/>
    </source>
</evidence>
<proteinExistence type="predicted"/>
<gene>
    <name evidence="3" type="ORF">Zmor_017552</name>
</gene>
<reference evidence="3" key="1">
    <citation type="journal article" date="2023" name="G3 (Bethesda)">
        <title>Whole genome assemblies of Zophobas morio and Tenebrio molitor.</title>
        <authorList>
            <person name="Kaur S."/>
            <person name="Stinson S.A."/>
            <person name="diCenzo G.C."/>
        </authorList>
    </citation>
    <scope>NUCLEOTIDE SEQUENCE</scope>
    <source>
        <strain evidence="3">QUZm001</strain>
    </source>
</reference>
<dbReference type="Proteomes" id="UP001168821">
    <property type="component" value="Unassembled WGS sequence"/>
</dbReference>
<organism evidence="3 4">
    <name type="scientific">Zophobas morio</name>
    <dbReference type="NCBI Taxonomy" id="2755281"/>
    <lineage>
        <taxon>Eukaryota</taxon>
        <taxon>Metazoa</taxon>
        <taxon>Ecdysozoa</taxon>
        <taxon>Arthropoda</taxon>
        <taxon>Hexapoda</taxon>
        <taxon>Insecta</taxon>
        <taxon>Pterygota</taxon>
        <taxon>Neoptera</taxon>
        <taxon>Endopterygota</taxon>
        <taxon>Coleoptera</taxon>
        <taxon>Polyphaga</taxon>
        <taxon>Cucujiformia</taxon>
        <taxon>Tenebrionidae</taxon>
        <taxon>Zophobas</taxon>
    </lineage>
</organism>
<dbReference type="EMBL" id="JALNTZ010000005">
    <property type="protein sequence ID" value="KAJ3651517.1"/>
    <property type="molecule type" value="Genomic_DNA"/>
</dbReference>
<feature type="domain" description="Transposable element P transposase-like GTP-binding insertion" evidence="2">
    <location>
        <begin position="128"/>
        <end position="227"/>
    </location>
</feature>